<reference evidence="3" key="1">
    <citation type="journal article" date="2006" name="Science">
        <title>Ancient noncoding elements conserved in the human genome.</title>
        <authorList>
            <person name="Venkatesh B."/>
            <person name="Kirkness E.F."/>
            <person name="Loh Y.H."/>
            <person name="Halpern A.L."/>
            <person name="Lee A.P."/>
            <person name="Johnson J."/>
            <person name="Dandona N."/>
            <person name="Viswanathan L.D."/>
            <person name="Tay A."/>
            <person name="Venter J.C."/>
            <person name="Strausberg R.L."/>
            <person name="Brenner S."/>
        </authorList>
    </citation>
    <scope>NUCLEOTIDE SEQUENCE [LARGE SCALE GENOMIC DNA]</scope>
</reference>
<feature type="compositionally biased region" description="Acidic residues" evidence="1">
    <location>
        <begin position="704"/>
        <end position="719"/>
    </location>
</feature>
<feature type="region of interest" description="Disordered" evidence="1">
    <location>
        <begin position="1"/>
        <end position="41"/>
    </location>
</feature>
<feature type="compositionally biased region" description="Polar residues" evidence="1">
    <location>
        <begin position="314"/>
        <end position="332"/>
    </location>
</feature>
<feature type="compositionally biased region" description="Basic and acidic residues" evidence="1">
    <location>
        <begin position="1122"/>
        <end position="1149"/>
    </location>
</feature>
<feature type="compositionally biased region" description="Polar residues" evidence="1">
    <location>
        <begin position="788"/>
        <end position="800"/>
    </location>
</feature>
<feature type="compositionally biased region" description="Polar residues" evidence="1">
    <location>
        <begin position="1"/>
        <end position="17"/>
    </location>
</feature>
<dbReference type="AlphaFoldDB" id="A0A4W3IAK3"/>
<reference evidence="3" key="3">
    <citation type="journal article" date="2014" name="Nature">
        <title>Elephant shark genome provides unique insights into gnathostome evolution.</title>
        <authorList>
            <consortium name="International Elephant Shark Genome Sequencing Consortium"/>
            <person name="Venkatesh B."/>
            <person name="Lee A.P."/>
            <person name="Ravi V."/>
            <person name="Maurya A.K."/>
            <person name="Lian M.M."/>
            <person name="Swann J.B."/>
            <person name="Ohta Y."/>
            <person name="Flajnik M.F."/>
            <person name="Sutoh Y."/>
            <person name="Kasahara M."/>
            <person name="Hoon S."/>
            <person name="Gangu V."/>
            <person name="Roy S.W."/>
            <person name="Irimia M."/>
            <person name="Korzh V."/>
            <person name="Kondrychyn I."/>
            <person name="Lim Z.W."/>
            <person name="Tay B.H."/>
            <person name="Tohari S."/>
            <person name="Kong K.W."/>
            <person name="Ho S."/>
            <person name="Lorente-Galdos B."/>
            <person name="Quilez J."/>
            <person name="Marques-Bonet T."/>
            <person name="Raney B.J."/>
            <person name="Ingham P.W."/>
            <person name="Tay A."/>
            <person name="Hillier L.W."/>
            <person name="Minx P."/>
            <person name="Boehm T."/>
            <person name="Wilson R.K."/>
            <person name="Brenner S."/>
            <person name="Warren W.C."/>
        </authorList>
    </citation>
    <scope>NUCLEOTIDE SEQUENCE [LARGE SCALE GENOMIC DNA]</scope>
</reference>
<dbReference type="OMA" id="KICTEPP"/>
<dbReference type="GeneTree" id="ENSGT00390000011891"/>
<dbReference type="InterPro" id="IPR047252">
    <property type="entry name" value="TP53BP1-like"/>
</dbReference>
<dbReference type="PANTHER" id="PTHR15321:SF3">
    <property type="entry name" value="TP53-BINDING PROTEIN 1"/>
    <property type="match status" value="1"/>
</dbReference>
<feature type="compositionally biased region" description="Polar residues" evidence="1">
    <location>
        <begin position="222"/>
        <end position="231"/>
    </location>
</feature>
<feature type="compositionally biased region" description="Basic and acidic residues" evidence="1">
    <location>
        <begin position="755"/>
        <end position="768"/>
    </location>
</feature>
<dbReference type="GO" id="GO:0045944">
    <property type="term" value="P:positive regulation of transcription by RNA polymerase II"/>
    <property type="evidence" value="ECO:0007669"/>
    <property type="project" value="TreeGrafter"/>
</dbReference>
<proteinExistence type="predicted"/>
<protein>
    <submittedName>
        <fullName evidence="2">Uncharacterized protein</fullName>
    </submittedName>
</protein>
<accession>A0A4W3IAK3</accession>
<reference evidence="2" key="4">
    <citation type="submission" date="2025-08" db="UniProtKB">
        <authorList>
            <consortium name="Ensembl"/>
        </authorList>
    </citation>
    <scope>IDENTIFICATION</scope>
</reference>
<feature type="compositionally biased region" description="Polar residues" evidence="1">
    <location>
        <begin position="606"/>
        <end position="625"/>
    </location>
</feature>
<dbReference type="GO" id="GO:0000077">
    <property type="term" value="P:DNA damage checkpoint signaling"/>
    <property type="evidence" value="ECO:0007669"/>
    <property type="project" value="TreeGrafter"/>
</dbReference>
<feature type="region of interest" description="Disordered" evidence="1">
    <location>
        <begin position="1088"/>
        <end position="1214"/>
    </location>
</feature>
<reference evidence="3" key="2">
    <citation type="journal article" date="2007" name="PLoS Biol.">
        <title>Survey sequencing and comparative analysis of the elephant shark (Callorhinchus milii) genome.</title>
        <authorList>
            <person name="Venkatesh B."/>
            <person name="Kirkness E.F."/>
            <person name="Loh Y.H."/>
            <person name="Halpern A.L."/>
            <person name="Lee A.P."/>
            <person name="Johnson J."/>
            <person name="Dandona N."/>
            <person name="Viswanathan L.D."/>
            <person name="Tay A."/>
            <person name="Venter J.C."/>
            <person name="Strausberg R.L."/>
            <person name="Brenner S."/>
        </authorList>
    </citation>
    <scope>NUCLEOTIDE SEQUENCE [LARGE SCALE GENOMIC DNA]</scope>
</reference>
<feature type="region of interest" description="Disordered" evidence="1">
    <location>
        <begin position="314"/>
        <end position="587"/>
    </location>
</feature>
<feature type="region of interest" description="Disordered" evidence="1">
    <location>
        <begin position="698"/>
        <end position="958"/>
    </location>
</feature>
<feature type="compositionally biased region" description="Acidic residues" evidence="1">
    <location>
        <begin position="1104"/>
        <end position="1113"/>
    </location>
</feature>
<feature type="region of interest" description="Disordered" evidence="1">
    <location>
        <begin position="65"/>
        <end position="237"/>
    </location>
</feature>
<feature type="compositionally biased region" description="Polar residues" evidence="1">
    <location>
        <begin position="888"/>
        <end position="898"/>
    </location>
</feature>
<feature type="compositionally biased region" description="Basic and acidic residues" evidence="1">
    <location>
        <begin position="451"/>
        <end position="470"/>
    </location>
</feature>
<evidence type="ECO:0000256" key="1">
    <source>
        <dbReference type="SAM" id="MobiDB-lite"/>
    </source>
</evidence>
<feature type="compositionally biased region" description="Acidic residues" evidence="1">
    <location>
        <begin position="370"/>
        <end position="379"/>
    </location>
</feature>
<evidence type="ECO:0000313" key="3">
    <source>
        <dbReference type="Proteomes" id="UP000314986"/>
    </source>
</evidence>
<feature type="compositionally biased region" description="Low complexity" evidence="1">
    <location>
        <begin position="194"/>
        <end position="203"/>
    </location>
</feature>
<feature type="compositionally biased region" description="Polar residues" evidence="1">
    <location>
        <begin position="540"/>
        <end position="555"/>
    </location>
</feature>
<feature type="region of interest" description="Disordered" evidence="1">
    <location>
        <begin position="606"/>
        <end position="666"/>
    </location>
</feature>
<feature type="compositionally biased region" description="Polar residues" evidence="1">
    <location>
        <begin position="115"/>
        <end position="124"/>
    </location>
</feature>
<dbReference type="Ensembl" id="ENSCMIT00000018337.1">
    <property type="protein sequence ID" value="ENSCMIP00000017994.1"/>
    <property type="gene ID" value="ENSCMIG00000008521.1"/>
</dbReference>
<keyword evidence="3" id="KW-1185">Reference proteome</keyword>
<reference evidence="2" key="5">
    <citation type="submission" date="2025-09" db="UniProtKB">
        <authorList>
            <consortium name="Ensembl"/>
        </authorList>
    </citation>
    <scope>IDENTIFICATION</scope>
</reference>
<organism evidence="2 3">
    <name type="scientific">Callorhinchus milii</name>
    <name type="common">Ghost shark</name>
    <dbReference type="NCBI Taxonomy" id="7868"/>
    <lineage>
        <taxon>Eukaryota</taxon>
        <taxon>Metazoa</taxon>
        <taxon>Chordata</taxon>
        <taxon>Craniata</taxon>
        <taxon>Vertebrata</taxon>
        <taxon>Chondrichthyes</taxon>
        <taxon>Holocephali</taxon>
        <taxon>Chimaeriformes</taxon>
        <taxon>Callorhinchidae</taxon>
        <taxon>Callorhinchus</taxon>
    </lineage>
</organism>
<dbReference type="GO" id="GO:0042393">
    <property type="term" value="F:histone binding"/>
    <property type="evidence" value="ECO:0007669"/>
    <property type="project" value="TreeGrafter"/>
</dbReference>
<name>A0A4W3IAK3_CALMI</name>
<sequence length="1214" mass="129967">MDPNRSQSEPDFSQQDTPCLIVEDSQPESILSEDDPEHSYHRLQTRCLSNLQPCVQSPVLELISAPQSRKSSGGGAPVGKETPNRVAGAGLAAGVQKPDVKHTPSRVEDLPRPNGKTSVQNNPASPHEEQDGGDEVVDSTTASFMAGGKSQVGMELLQLSQSQDCEPEPSGCVGDSGEECSGAVPSEKPEPAADARSASDQQSTQKPLSSEVAAQCTAGSDVISSAPTPSLQEKVESRKEMAVQFLPGGGMKVEESAKLELKNPEVIPIQEDLFERNQSDSRKVGATTGMESAPVAAVDHLEVLHLSGHQVLAQESLSENSSDIIAPSQESFGPTPIIVPGSPTEQGEEPMDTSLPLEHTNPAPKRPLEEEPMETDQTDEPTPQHPQASTPISRNPPDFTPLQSLPVPSLPELSHDILMPTPSLTEHAGGAGEEKAASDTIEAPSRLSEAGGERDKEKQGLEVVEQHESGKCPSSEDTGKSFCLQLSSSGWSQRMDTGGEDLAELEDDSQATQIEEGACEEPPQDKEQSDNGASIHLQLTGGSQTESPNISASSKTLEEEEEEENVQERPGVHSDAECVKGEAETSVRMGGVASLSAVAEREVEECSQTFLQQPSSLHQEASSPEQVGLHEESSSAKQIVLEQTPVAKAAAAGTSESPSEKCEHSQVDKNVWANSQEEECLNLAISQTQTQCTIVCQETQPSQQEEEEEEEPMEEEIAEPSDVVLKGTPIANEGKAPVLTHPESSQSAGLVVDSQRLESTDRRVEVRSISEGFKAAFGGSQKGEEVSSRSTASTIPQRQTNSREETSGSIEKICTEPPGKQGDARPVTADTAEQQEAWVTPGESVVSDQRNVSSPAVQEPRSSSGSRQWEVEDLPKPGGELPPEAKQPDTSLQESDVQPESGPGEELQHSVKSLSDSSSENPFHFSLPKEGDVIRRSSTATPPLLSQMKRGPRHSTPIELGDCAMVTADVTTESTMTTSAVVADDCERAASGSESANEGKLCLRMRMETPVHVESQESALFCLKKPALPEGQTSEPVSRGNVFSLPSTQEEEDEAAAEELRSWQQHLKRRSQGHMLPRDKEQKIHETAVQSMPEASSGRPASQSEEEAMDLEGGDQGAGDNRGAEGGHTEGGDRAEEWPARGRRWERVPRPPRSLGTPEGGDLRSTRATLGSSGRTPAPRPAAPRASRRREGISCRPGMPWCRLSRAQGERRPG</sequence>
<feature type="compositionally biased region" description="Polar residues" evidence="1">
    <location>
        <begin position="1088"/>
        <end position="1103"/>
    </location>
</feature>
<feature type="compositionally biased region" description="Polar residues" evidence="1">
    <location>
        <begin position="846"/>
        <end position="867"/>
    </location>
</feature>
<dbReference type="InParanoid" id="A0A4W3IAK3"/>
<dbReference type="Proteomes" id="UP000314986">
    <property type="component" value="Unassembled WGS sequence"/>
</dbReference>
<feature type="compositionally biased region" description="Polar residues" evidence="1">
    <location>
        <begin position="910"/>
        <end position="921"/>
    </location>
</feature>
<dbReference type="GO" id="GO:0005634">
    <property type="term" value="C:nucleus"/>
    <property type="evidence" value="ECO:0007669"/>
    <property type="project" value="TreeGrafter"/>
</dbReference>
<feature type="compositionally biased region" description="Basic and acidic residues" evidence="1">
    <location>
        <begin position="98"/>
        <end position="111"/>
    </location>
</feature>
<dbReference type="PANTHER" id="PTHR15321">
    <property type="entry name" value="TUMOR SUPPRESSOR P53-BINDING PROTEIN 1"/>
    <property type="match status" value="1"/>
</dbReference>
<evidence type="ECO:0000313" key="2">
    <source>
        <dbReference type="Ensembl" id="ENSCMIP00000017994.1"/>
    </source>
</evidence>
<feature type="region of interest" description="Disordered" evidence="1">
    <location>
        <begin position="1029"/>
        <end position="1061"/>
    </location>
</feature>
<feature type="compositionally biased region" description="Basic and acidic residues" evidence="1">
    <location>
        <begin position="566"/>
        <end position="585"/>
    </location>
</feature>
<dbReference type="STRING" id="7868.ENSCMIP00000017994"/>
<feature type="compositionally biased region" description="Polar residues" evidence="1">
    <location>
        <begin position="484"/>
        <end position="495"/>
    </location>
</feature>
<feature type="compositionally biased region" description="Acidic residues" evidence="1">
    <location>
        <begin position="498"/>
        <end position="509"/>
    </location>
</feature>